<dbReference type="SUPFAM" id="SSF89796">
    <property type="entry name" value="CoA-transferase family III (CaiB/BaiF)"/>
    <property type="match status" value="1"/>
</dbReference>
<keyword evidence="1 2" id="KW-0808">Transferase</keyword>
<dbReference type="Pfam" id="PF02515">
    <property type="entry name" value="CoA_transf_3"/>
    <property type="match status" value="1"/>
</dbReference>
<name>A0A975IU67_9CAUL</name>
<dbReference type="PANTHER" id="PTHR48207:SF4">
    <property type="entry name" value="BLL6097 PROTEIN"/>
    <property type="match status" value="1"/>
</dbReference>
<sequence>MPPRPHDLAAEATGPLKGVRIIDLTSVVLGAYATQMLADMGADVIKVEFPASGRGAGGDIMRWAGHTPNPDVRDMGPIFMTINRNKRGVLFDLREPEVMEKFKALIATADVFAASVRYDGLKRLGLSYEDVNAIRPDIVYVHAAGYGSDGPYAGEPAYDDLIQAASGFADLLGRTDGEPKPRILPSLVADKVSGLFMAQATLAALFHRQRTGEGQFVEVPMLECVTSFNLAEHMYGHVYDPPTGQWSYPRVTNPFRVPYETKDGHIGLLPYTDKQWDQFFEVAGWGERIAADERFSDYMTRGKHIRELYALVHTITPEKTTEEWLGLLKPLSIPAVKMNRLDDLIEDPHLDAVGLFEAYQHPEAGPYVSMRPPVKFSATPSNIRRHPPRLGEHTEELLAEAEALLARGVE</sequence>
<dbReference type="EMBL" id="CP073078">
    <property type="protein sequence ID" value="QUD87209.1"/>
    <property type="molecule type" value="Genomic_DNA"/>
</dbReference>
<dbReference type="RefSeq" id="WP_211937261.1">
    <property type="nucleotide sequence ID" value="NZ_CP073078.1"/>
</dbReference>
<dbReference type="PANTHER" id="PTHR48207">
    <property type="entry name" value="SUCCINATE--HYDROXYMETHYLGLUTARATE COA-TRANSFERASE"/>
    <property type="match status" value="1"/>
</dbReference>
<dbReference type="InterPro" id="IPR044855">
    <property type="entry name" value="CoA-Trfase_III_dom3_sf"/>
</dbReference>
<proteinExistence type="predicted"/>
<dbReference type="Gene3D" id="3.40.50.10540">
    <property type="entry name" value="Crotonobetainyl-coa:carnitine coa-transferase, domain 1"/>
    <property type="match status" value="1"/>
</dbReference>
<organism evidence="2 3">
    <name type="scientific">Phenylobacterium montanum</name>
    <dbReference type="NCBI Taxonomy" id="2823693"/>
    <lineage>
        <taxon>Bacteria</taxon>
        <taxon>Pseudomonadati</taxon>
        <taxon>Pseudomonadota</taxon>
        <taxon>Alphaproteobacteria</taxon>
        <taxon>Caulobacterales</taxon>
        <taxon>Caulobacteraceae</taxon>
        <taxon>Phenylobacterium</taxon>
    </lineage>
</organism>
<evidence type="ECO:0000313" key="2">
    <source>
        <dbReference type="EMBL" id="QUD87209.1"/>
    </source>
</evidence>
<keyword evidence="3" id="KW-1185">Reference proteome</keyword>
<gene>
    <name evidence="2" type="ORF">KCG34_19460</name>
</gene>
<dbReference type="Gene3D" id="3.30.1540.10">
    <property type="entry name" value="formyl-coa transferase, domain 3"/>
    <property type="match status" value="1"/>
</dbReference>
<evidence type="ECO:0000313" key="3">
    <source>
        <dbReference type="Proteomes" id="UP000676409"/>
    </source>
</evidence>
<dbReference type="Proteomes" id="UP000676409">
    <property type="component" value="Chromosome"/>
</dbReference>
<reference evidence="2" key="1">
    <citation type="submission" date="2021-04" db="EMBL/GenBank/DDBJ databases">
        <title>The complete genome sequence of Caulobacter sp. S6.</title>
        <authorList>
            <person name="Tang Y."/>
            <person name="Ouyang W."/>
            <person name="Liu Q."/>
            <person name="Huang B."/>
            <person name="Guo Z."/>
            <person name="Lei P."/>
        </authorList>
    </citation>
    <scope>NUCLEOTIDE SEQUENCE</scope>
    <source>
        <strain evidence="2">S6</strain>
    </source>
</reference>
<accession>A0A975IU67</accession>
<dbReference type="InterPro" id="IPR023606">
    <property type="entry name" value="CoA-Trfase_III_dom_1_sf"/>
</dbReference>
<dbReference type="InterPro" id="IPR050483">
    <property type="entry name" value="CoA-transferase_III_domain"/>
</dbReference>
<dbReference type="AlphaFoldDB" id="A0A975IU67"/>
<protein>
    <submittedName>
        <fullName evidence="2">CoA transferase</fullName>
    </submittedName>
</protein>
<dbReference type="KEGG" id="caul:KCG34_19460"/>
<dbReference type="GO" id="GO:0008410">
    <property type="term" value="F:CoA-transferase activity"/>
    <property type="evidence" value="ECO:0007669"/>
    <property type="project" value="TreeGrafter"/>
</dbReference>
<dbReference type="InterPro" id="IPR003673">
    <property type="entry name" value="CoA-Trfase_fam_III"/>
</dbReference>
<evidence type="ECO:0000256" key="1">
    <source>
        <dbReference type="ARBA" id="ARBA00022679"/>
    </source>
</evidence>